<gene>
    <name evidence="3" type="ORF">SAMN05443248_3091</name>
</gene>
<dbReference type="Proteomes" id="UP000189796">
    <property type="component" value="Chromosome I"/>
</dbReference>
<dbReference type="OrthoDB" id="9036137at2"/>
<feature type="domain" description="Peptidase S74" evidence="2">
    <location>
        <begin position="193"/>
        <end position="309"/>
    </location>
</feature>
<evidence type="ECO:0000313" key="4">
    <source>
        <dbReference type="Proteomes" id="UP000189796"/>
    </source>
</evidence>
<name>A0A1M5NT69_9BRAD</name>
<dbReference type="EMBL" id="LT670817">
    <property type="protein sequence ID" value="SHG92153.1"/>
    <property type="molecule type" value="Genomic_DNA"/>
</dbReference>
<proteinExistence type="predicted"/>
<dbReference type="InterPro" id="IPR030392">
    <property type="entry name" value="S74_ICA"/>
</dbReference>
<feature type="coiled-coil region" evidence="1">
    <location>
        <begin position="288"/>
        <end position="315"/>
    </location>
</feature>
<dbReference type="Pfam" id="PF13884">
    <property type="entry name" value="Peptidase_S74"/>
    <property type="match status" value="1"/>
</dbReference>
<accession>A0A1M5NT69</accession>
<evidence type="ECO:0000313" key="3">
    <source>
        <dbReference type="EMBL" id="SHG92153.1"/>
    </source>
</evidence>
<dbReference type="PROSITE" id="PS51688">
    <property type="entry name" value="ICA"/>
    <property type="match status" value="1"/>
</dbReference>
<dbReference type="RefSeq" id="WP_079602036.1">
    <property type="nucleotide sequence ID" value="NZ_LT670817.1"/>
</dbReference>
<protein>
    <submittedName>
        <fullName evidence="3">Chaperone of endosialidase</fullName>
    </submittedName>
</protein>
<reference evidence="3 4" key="1">
    <citation type="submission" date="2016-11" db="EMBL/GenBank/DDBJ databases">
        <authorList>
            <person name="Jaros S."/>
            <person name="Januszkiewicz K."/>
            <person name="Wedrychowicz H."/>
        </authorList>
    </citation>
    <scope>NUCLEOTIDE SEQUENCE [LARGE SCALE GENOMIC DNA]</scope>
    <source>
        <strain evidence="3 4">GAS138</strain>
    </source>
</reference>
<dbReference type="AlphaFoldDB" id="A0A1M5NT69"/>
<keyword evidence="1" id="KW-0175">Coiled coil</keyword>
<organism evidence="3 4">
    <name type="scientific">Bradyrhizobium erythrophlei</name>
    <dbReference type="NCBI Taxonomy" id="1437360"/>
    <lineage>
        <taxon>Bacteria</taxon>
        <taxon>Pseudomonadati</taxon>
        <taxon>Pseudomonadota</taxon>
        <taxon>Alphaproteobacteria</taxon>
        <taxon>Hyphomicrobiales</taxon>
        <taxon>Nitrobacteraceae</taxon>
        <taxon>Bradyrhizobium</taxon>
    </lineage>
</organism>
<sequence length="315" mass="32499">MTITHRVVNQTGPAELPGSLSDIASQLSGMAAQVSALAGAGVGLPGLNSIGGQISSLATSISSTLTAAGNASAAGIATEIAGIGSQIASSGMTGMAALATSLSGLTSQLSSLLNAGGLAQALHQHILDKINGITHSAFQGQHIIQLLTSGIVHQSVAMVQHMAPQIPVIGNLLGSDTATFTKGITALGFNVSSDARLKSNIETYEPSIDAFMQAAVKTFIKRHIHTVVHDDGTATSEVGKDEGVPSFGFIAQEIRKLFPEIVSEANGFLTVDEGKLGFIVWVVLQDFIAQTRAATASMRSEIDALKEEMRQLKNG</sequence>
<evidence type="ECO:0000259" key="2">
    <source>
        <dbReference type="PROSITE" id="PS51688"/>
    </source>
</evidence>
<evidence type="ECO:0000256" key="1">
    <source>
        <dbReference type="SAM" id="Coils"/>
    </source>
</evidence>